<feature type="transmembrane region" description="Helical" evidence="3">
    <location>
        <begin position="1956"/>
        <end position="1981"/>
    </location>
</feature>
<dbReference type="RefSeq" id="XP_065658751.1">
    <property type="nucleotide sequence ID" value="XM_065802679.1"/>
</dbReference>
<dbReference type="SUPFAM" id="SSF49265">
    <property type="entry name" value="Fibronectin type III"/>
    <property type="match status" value="7"/>
</dbReference>
<feature type="domain" description="Fibronectin type-III" evidence="5">
    <location>
        <begin position="808"/>
        <end position="908"/>
    </location>
</feature>
<proteinExistence type="predicted"/>
<feature type="compositionally biased region" description="Basic and acidic residues" evidence="2">
    <location>
        <begin position="2069"/>
        <end position="2095"/>
    </location>
</feature>
<feature type="domain" description="Ig-like" evidence="4">
    <location>
        <begin position="227"/>
        <end position="326"/>
    </location>
</feature>
<dbReference type="Gene3D" id="2.60.40.10">
    <property type="entry name" value="Immunoglobulins"/>
    <property type="match status" value="19"/>
</dbReference>
<dbReference type="SUPFAM" id="SSF48726">
    <property type="entry name" value="Immunoglobulin"/>
    <property type="match status" value="6"/>
</dbReference>
<dbReference type="InterPro" id="IPR013783">
    <property type="entry name" value="Ig-like_fold"/>
</dbReference>
<dbReference type="InterPro" id="IPR007110">
    <property type="entry name" value="Ig-like_dom"/>
</dbReference>
<dbReference type="Pfam" id="PF13927">
    <property type="entry name" value="Ig_3"/>
    <property type="match status" value="2"/>
</dbReference>
<evidence type="ECO:0000256" key="3">
    <source>
        <dbReference type="SAM" id="Phobius"/>
    </source>
</evidence>
<feature type="domain" description="Fibronectin type-III" evidence="5">
    <location>
        <begin position="1219"/>
        <end position="1315"/>
    </location>
</feature>
<keyword evidence="6" id="KW-1185">Reference proteome</keyword>
<keyword evidence="3" id="KW-0812">Transmembrane</keyword>
<feature type="domain" description="Fibronectin type-III" evidence="5">
    <location>
        <begin position="912"/>
        <end position="1004"/>
    </location>
</feature>
<dbReference type="PANTHER" id="PTHR13817:SF73">
    <property type="entry name" value="FIBRONECTIN TYPE-III DOMAIN-CONTAINING PROTEIN"/>
    <property type="match status" value="1"/>
</dbReference>
<dbReference type="InterPro" id="IPR050964">
    <property type="entry name" value="Striated_Muscle_Regulatory"/>
</dbReference>
<evidence type="ECO:0000256" key="1">
    <source>
        <dbReference type="ARBA" id="ARBA00022737"/>
    </source>
</evidence>
<dbReference type="Proteomes" id="UP001652625">
    <property type="component" value="Chromosome 08"/>
</dbReference>
<feature type="domain" description="Fibronectin type-III" evidence="5">
    <location>
        <begin position="1526"/>
        <end position="1621"/>
    </location>
</feature>
<evidence type="ECO:0000259" key="5">
    <source>
        <dbReference type="PROSITE" id="PS50853"/>
    </source>
</evidence>
<evidence type="ECO:0000313" key="6">
    <source>
        <dbReference type="Proteomes" id="UP001652625"/>
    </source>
</evidence>
<dbReference type="Pfam" id="PF00041">
    <property type="entry name" value="fn3"/>
    <property type="match status" value="10"/>
</dbReference>
<dbReference type="CDD" id="cd00063">
    <property type="entry name" value="FN3"/>
    <property type="match status" value="12"/>
</dbReference>
<dbReference type="PROSITE" id="PS50835">
    <property type="entry name" value="IG_LIKE"/>
    <property type="match status" value="5"/>
</dbReference>
<feature type="domain" description="Fibronectin type-III" evidence="5">
    <location>
        <begin position="1009"/>
        <end position="1111"/>
    </location>
</feature>
<feature type="region of interest" description="Disordered" evidence="2">
    <location>
        <begin position="2308"/>
        <end position="2329"/>
    </location>
</feature>
<accession>A0ABM4CAQ8</accession>
<feature type="domain" description="Ig-like" evidence="4">
    <location>
        <begin position="33"/>
        <end position="120"/>
    </location>
</feature>
<dbReference type="InterPro" id="IPR036116">
    <property type="entry name" value="FN3_sf"/>
</dbReference>
<keyword evidence="3" id="KW-1133">Transmembrane helix</keyword>
<feature type="compositionally biased region" description="Polar residues" evidence="2">
    <location>
        <begin position="2056"/>
        <end position="2068"/>
    </location>
</feature>
<feature type="domain" description="Fibronectin type-III" evidence="5">
    <location>
        <begin position="1743"/>
        <end position="1840"/>
    </location>
</feature>
<feature type="domain" description="Ig-like" evidence="4">
    <location>
        <begin position="333"/>
        <end position="418"/>
    </location>
</feature>
<keyword evidence="1" id="KW-0677">Repeat</keyword>
<feature type="domain" description="Ig-like" evidence="4">
    <location>
        <begin position="438"/>
        <end position="506"/>
    </location>
</feature>
<feature type="domain" description="Fibronectin type-III" evidence="5">
    <location>
        <begin position="1319"/>
        <end position="1414"/>
    </location>
</feature>
<feature type="region of interest" description="Disordered" evidence="2">
    <location>
        <begin position="2010"/>
        <end position="2253"/>
    </location>
</feature>
<feature type="domain" description="Fibronectin type-III" evidence="5">
    <location>
        <begin position="1416"/>
        <end position="1521"/>
    </location>
</feature>
<dbReference type="SMART" id="SM00409">
    <property type="entry name" value="IG"/>
    <property type="match status" value="6"/>
</dbReference>
<dbReference type="SMART" id="SM00060">
    <property type="entry name" value="FN3"/>
    <property type="match status" value="13"/>
</dbReference>
<evidence type="ECO:0000256" key="2">
    <source>
        <dbReference type="SAM" id="MobiDB-lite"/>
    </source>
</evidence>
<dbReference type="CDD" id="cd00096">
    <property type="entry name" value="Ig"/>
    <property type="match status" value="2"/>
</dbReference>
<evidence type="ECO:0000259" key="4">
    <source>
        <dbReference type="PROSITE" id="PS50835"/>
    </source>
</evidence>
<dbReference type="InterPro" id="IPR036179">
    <property type="entry name" value="Ig-like_dom_sf"/>
</dbReference>
<reference evidence="7" key="1">
    <citation type="submission" date="2025-08" db="UniProtKB">
        <authorList>
            <consortium name="RefSeq"/>
        </authorList>
    </citation>
    <scope>IDENTIFICATION</scope>
</reference>
<feature type="compositionally biased region" description="Basic and acidic residues" evidence="2">
    <location>
        <begin position="2119"/>
        <end position="2131"/>
    </location>
</feature>
<dbReference type="InterPro" id="IPR003961">
    <property type="entry name" value="FN3_dom"/>
</dbReference>
<dbReference type="InterPro" id="IPR003599">
    <property type="entry name" value="Ig_sub"/>
</dbReference>
<keyword evidence="3" id="KW-0472">Membrane</keyword>
<feature type="compositionally biased region" description="Basic and acidic residues" evidence="2">
    <location>
        <begin position="2195"/>
        <end position="2222"/>
    </location>
</feature>
<evidence type="ECO:0000313" key="7">
    <source>
        <dbReference type="RefSeq" id="XP_065658751.1"/>
    </source>
</evidence>
<dbReference type="PROSITE" id="PS50853">
    <property type="entry name" value="FN3"/>
    <property type="match status" value="13"/>
</dbReference>
<name>A0ABM4CAQ8_HYDVU</name>
<feature type="domain" description="Fibronectin type-III" evidence="5">
    <location>
        <begin position="609"/>
        <end position="706"/>
    </location>
</feature>
<sequence>MKYSISYHFNMQICGVFLVIITYQGIKSQFSPPIFQNLPVDGLTFEIGKEVLLPCSATGNPNPKVINWLIDDKLVNLDTNILTSNGDLKISRVQKSDAGRYQCVASNILGGLVSQKRQIYIAYFEKIPENVERVTMKINDNFYTAVPDVDTQPKPKYIWSKNGVQLAETSRIRINSNGELFISNLDLSDDAIYTLNIENTFLQNKNVPYANQLVKTVVLSIFGSSSPQNTADIIYVSQKQDAVEGETAFVTLECFITGQLMDQVQIIWNKINKDGTSKQIPNSSKYILKDNGSRLSIVSPTYKDDDGKFKCSIRNNLNVINEKEVVLNVYSTPEILVKPTDIYGYTDNTSSLNCVSQGFPSVNVTWYRNGIPVSIIGKHTILPNNTLLLNKLNWEDNGLFQCAASNIKSIVFAQAQVKVLNISASILGESNDIYAGFNSNIEIPCVAVGAPMPIIYWLINNSRISFPNSDYTLLPNGSLIIKKFDGSGSVYTCVADNMVGISRKYSRVFVIVPTKISEYPQRETYAPKGENVRLACTVISDPNINYTREWRYNNLIVQDPRYIVQPDGSLIVQHVQEIDTGIDFSCHVFSLGGNSFVSTSLVLVQLPMIPSTPRVIDTQPFSLQLTWDAPFDGGSPLTGYQLYMSNFTMDNFPLLAKLQPEMTSFRVNNLLAGAKYSFKIAALNKFGKGFDSKPTSWIETQALAPTVAPDGFRLSSIGMDSITLVWMIPPQSTHNGELLGFYIGYRLAGYGMDFTNIDVKGITPMYTMTGLPLFTRYELKVAAYNKAGIGPWSSILSVDTKQGIPSAPPTNVSVSVLTASTVSVSFTSPPQQQWNGQLTKIIARTWPPGRPQDQQEYSTDYNPSSLYQQTFVLPNLKPNTEYTLAVAVATSGGPSPGSSAVQFKTSEGVPDAVRDLMVSGIYSDAFTVSWKLPKESAGELKGYRIKYRIYSLAQWTEFDEVPIALGAVIRPLLPRTRYEVSVAAFTSKGTGSFVSASVETIESPVLPSAPSNLKSYGIWGSNISLGWTPGDSGRAVFLYYLIEYNNDTAYHISQYPPVWRLIRNLTKILENPANIPGLKHSTTYRFRMQGFNIVGPSPYSNVSADITTSEGVPSKAPYRVWASTPERQTLLIEWDPPESESWNSGSIKYQFIIKPKDIDPEIQFATVDYYDTQAKSYLARGLQKYLMYNITMRLFNDKGFGPWSTPVFFRTSEDYPAGAPINIVAKALDSSTIQLTWEPVPPFQRNGQIIGYKAFYSIKNLPDTELFKDFPGNLTMRGTINKLVGFVDYEVYLMAYTRVGGNFRGNPVTVRTLEGVPGKPHDVRFPVVTYSYAQLTWEEPLRPNGVIIAYEVRYCQNADENKWITYQRDKELPPRTAQISGLVYNSYYIFEIKARTAVGWGEPAIEKVLITSERFAPDSPVILPIPDTNVRAESIVVSWLPRFDGNSPIRAYNLQYIKDYGVWKTFQFGIPPTINLPASMHEAEVTKLFPASTYQFRVKAINDIGDSPWSDVTKQQVTKNPDTLGGPTKVYVTRKTSTSLEFAWEPPISSTSLQELRGYRVEFKEVGGIDDEKKMSVSSSQLSFKLTNLKVFQAYDVRIGAFTDQNIGVWTPVYQWRTGEAAPTEAPRNVKVNFQGASIVRVTWESPVADSVRGYLQGFKVESTRIGSNRRRRSIVQRSKRSLDAVCQEFPAVQTHLAGPFSYEVTIKNLRKYTSYAITVRVYNSFSDGPKSPSIQFTTPSDIPGPPYLLSQRVYTTLIDVDFAAPCEPNGQVLGYRVQYKEKNGGFFATVDYDKHTRRIRISNLRSLTSYLLSLSARTEVGYGLNAIIEFNTKEILNPPLAPGPPDAPEVYKNQPGVLIIQWQEGDTRNIPADLFNLQYSLENGLWTDFKTVTPDQLRYDGTAVVYTIIGLKQEKAYRFRVRSTTALGTSPYSNPSKPITPVKSSGLEKPFYREIWFIFVVAISLLLVILLITICCCYHFKNKKIYITTKPGQKISSFEMSLLQNDESNERLLRSPSTLAPSSKKGDTLRSSTNSIAKSVRKSHDSDSDSQQQSTDPTSIANHYSNDPNHKNWSDSMDKKTKKEILSEFNKRSDGNLSKGKNRRGSEEVLNRPRARPGRPDLTEQKKLARSEPMLAEESPIYQQPDMPKVRRPAKTPFDPALSRSQPDIQKQPKIPENPITRQSSFLRATLGGSDDKESFQDAFEREKTKRELAMELDSRLDSSYPSNAPPPYDFNSAPPAYTPSQADEDELASEMGYPVKPPILPKPYRWSDRSTNSNITPSSHAYTPPYNNRIYVDNSQPNLKYPQVNNDRGYPLNSRRIDDRFSPEPRFFPSRSLSSGDSIAHNIKFNDELKEDEIDGFKTDTTLV</sequence>
<feature type="domain" description="Fibronectin type-III" evidence="5">
    <location>
        <begin position="1845"/>
        <end position="1946"/>
    </location>
</feature>
<feature type="domain" description="Fibronectin type-III" evidence="5">
    <location>
        <begin position="708"/>
        <end position="803"/>
    </location>
</feature>
<organism evidence="6 7">
    <name type="scientific">Hydra vulgaris</name>
    <name type="common">Hydra</name>
    <name type="synonym">Hydra attenuata</name>
    <dbReference type="NCBI Taxonomy" id="6087"/>
    <lineage>
        <taxon>Eukaryota</taxon>
        <taxon>Metazoa</taxon>
        <taxon>Cnidaria</taxon>
        <taxon>Hydrozoa</taxon>
        <taxon>Hydroidolina</taxon>
        <taxon>Anthoathecata</taxon>
        <taxon>Aplanulata</taxon>
        <taxon>Hydridae</taxon>
        <taxon>Hydra</taxon>
    </lineage>
</organism>
<feature type="domain" description="Fibronectin type-III" evidence="5">
    <location>
        <begin position="1116"/>
        <end position="1214"/>
    </location>
</feature>
<dbReference type="InterPro" id="IPR003598">
    <property type="entry name" value="Ig_sub2"/>
</dbReference>
<feature type="domain" description="Ig-like" evidence="4">
    <location>
        <begin position="513"/>
        <end position="604"/>
    </location>
</feature>
<protein>
    <submittedName>
        <fullName evidence="7">Protein sidekick-1 isoform X2</fullName>
    </submittedName>
</protein>
<gene>
    <name evidence="7" type="primary">LOC101235934</name>
</gene>
<dbReference type="SMART" id="SM00408">
    <property type="entry name" value="IGc2"/>
    <property type="match status" value="5"/>
</dbReference>
<dbReference type="Pfam" id="PF07679">
    <property type="entry name" value="I-set"/>
    <property type="match status" value="1"/>
</dbReference>
<dbReference type="InterPro" id="IPR013098">
    <property type="entry name" value="Ig_I-set"/>
</dbReference>
<dbReference type="GeneID" id="101235934"/>
<feature type="transmembrane region" description="Helical" evidence="3">
    <location>
        <begin position="7"/>
        <end position="26"/>
    </location>
</feature>
<feature type="domain" description="Fibronectin type-III" evidence="5">
    <location>
        <begin position="1626"/>
        <end position="1742"/>
    </location>
</feature>
<dbReference type="PANTHER" id="PTHR13817">
    <property type="entry name" value="TITIN"/>
    <property type="match status" value="1"/>
</dbReference>